<organism evidence="3 4">
    <name type="scientific">Acer yangbiense</name>
    <dbReference type="NCBI Taxonomy" id="1000413"/>
    <lineage>
        <taxon>Eukaryota</taxon>
        <taxon>Viridiplantae</taxon>
        <taxon>Streptophyta</taxon>
        <taxon>Embryophyta</taxon>
        <taxon>Tracheophyta</taxon>
        <taxon>Spermatophyta</taxon>
        <taxon>Magnoliopsida</taxon>
        <taxon>eudicotyledons</taxon>
        <taxon>Gunneridae</taxon>
        <taxon>Pentapetalae</taxon>
        <taxon>rosids</taxon>
        <taxon>malvids</taxon>
        <taxon>Sapindales</taxon>
        <taxon>Sapindaceae</taxon>
        <taxon>Hippocastanoideae</taxon>
        <taxon>Acereae</taxon>
        <taxon>Acer</taxon>
    </lineage>
</organism>
<dbReference type="GO" id="GO:0009451">
    <property type="term" value="P:RNA modification"/>
    <property type="evidence" value="ECO:0007669"/>
    <property type="project" value="InterPro"/>
</dbReference>
<dbReference type="NCBIfam" id="TIGR00756">
    <property type="entry name" value="PPR"/>
    <property type="match status" value="1"/>
</dbReference>
<dbReference type="FunFam" id="1.25.40.10:FF:000031">
    <property type="entry name" value="Pentatricopeptide repeat-containing protein mitochondrial"/>
    <property type="match status" value="1"/>
</dbReference>
<evidence type="ECO:0000256" key="1">
    <source>
        <dbReference type="ARBA" id="ARBA00022737"/>
    </source>
</evidence>
<comment type="caution">
    <text evidence="3">The sequence shown here is derived from an EMBL/GenBank/DDBJ whole genome shotgun (WGS) entry which is preliminary data.</text>
</comment>
<evidence type="ECO:0000313" key="3">
    <source>
        <dbReference type="EMBL" id="TXG55535.1"/>
    </source>
</evidence>
<dbReference type="InterPro" id="IPR002885">
    <property type="entry name" value="PPR_rpt"/>
</dbReference>
<dbReference type="PANTHER" id="PTHR47926:SF390">
    <property type="entry name" value="TETRATRICOPEPTIDE REPEAT-LIKE SUPERFAMILY PROTEIN"/>
    <property type="match status" value="1"/>
</dbReference>
<dbReference type="EMBL" id="VAHF01000009">
    <property type="protein sequence ID" value="TXG55535.1"/>
    <property type="molecule type" value="Genomic_DNA"/>
</dbReference>
<name>A0A5C7HFU0_9ROSI</name>
<evidence type="ECO:0000313" key="4">
    <source>
        <dbReference type="Proteomes" id="UP000323000"/>
    </source>
</evidence>
<dbReference type="OrthoDB" id="185373at2759"/>
<dbReference type="Gene3D" id="1.25.40.10">
    <property type="entry name" value="Tetratricopeptide repeat domain"/>
    <property type="match status" value="2"/>
</dbReference>
<dbReference type="FunFam" id="1.25.40.10:FF:000158">
    <property type="entry name" value="pentatricopeptide repeat-containing protein At2g33680"/>
    <property type="match status" value="1"/>
</dbReference>
<dbReference type="InterPro" id="IPR046848">
    <property type="entry name" value="E_motif"/>
</dbReference>
<dbReference type="Pfam" id="PF20431">
    <property type="entry name" value="E_motif"/>
    <property type="match status" value="1"/>
</dbReference>
<dbReference type="PROSITE" id="PS51257">
    <property type="entry name" value="PROKAR_LIPOPROTEIN"/>
    <property type="match status" value="1"/>
</dbReference>
<sequence>MVQSGQRLDHFTPSAVLSACASVATLECGMEVHAYALRACLESNVFVGCALVDMYSKCGRIDYALRFFDMMPIRNVSSWNSMISGYACHGHGDKGLELFSRMKLDGLPPNHVTFVWVLSACSHAGLVDEGAGQLDKMKDFINKMPIKPNNFIWRTVLGACCRANGRKIELGRKAADMLFEMEPQNDANYMLLANMYADGDKWEDAARVRKLMREAEVKKEAGSSWVTTKDGVHVFVAGGKSHP</sequence>
<proteinExistence type="predicted"/>
<dbReference type="AlphaFoldDB" id="A0A5C7HFU0"/>
<reference evidence="4" key="1">
    <citation type="journal article" date="2019" name="Gigascience">
        <title>De novo genome assembly of the endangered Acer yangbiense, a plant species with extremely small populations endemic to Yunnan Province, China.</title>
        <authorList>
            <person name="Yang J."/>
            <person name="Wariss H.M."/>
            <person name="Tao L."/>
            <person name="Zhang R."/>
            <person name="Yun Q."/>
            <person name="Hollingsworth P."/>
            <person name="Dao Z."/>
            <person name="Luo G."/>
            <person name="Guo H."/>
            <person name="Ma Y."/>
            <person name="Sun W."/>
        </authorList>
    </citation>
    <scope>NUCLEOTIDE SEQUENCE [LARGE SCALE GENOMIC DNA]</scope>
    <source>
        <strain evidence="4">cv. Malutang</strain>
    </source>
</reference>
<evidence type="ECO:0000256" key="2">
    <source>
        <dbReference type="PROSITE-ProRule" id="PRU00708"/>
    </source>
</evidence>
<feature type="repeat" description="PPR" evidence="2">
    <location>
        <begin position="75"/>
        <end position="109"/>
    </location>
</feature>
<dbReference type="Proteomes" id="UP000323000">
    <property type="component" value="Chromosome 9"/>
</dbReference>
<dbReference type="Pfam" id="PF13041">
    <property type="entry name" value="PPR_2"/>
    <property type="match status" value="1"/>
</dbReference>
<dbReference type="GO" id="GO:0003723">
    <property type="term" value="F:RNA binding"/>
    <property type="evidence" value="ECO:0007669"/>
    <property type="project" value="InterPro"/>
</dbReference>
<dbReference type="InterPro" id="IPR011990">
    <property type="entry name" value="TPR-like_helical_dom_sf"/>
</dbReference>
<gene>
    <name evidence="3" type="ORF">EZV62_020791</name>
</gene>
<dbReference type="GO" id="GO:0099402">
    <property type="term" value="P:plant organ development"/>
    <property type="evidence" value="ECO:0007669"/>
    <property type="project" value="UniProtKB-ARBA"/>
</dbReference>
<keyword evidence="1" id="KW-0677">Repeat</keyword>
<accession>A0A5C7HFU0</accession>
<dbReference type="InterPro" id="IPR046960">
    <property type="entry name" value="PPR_At4g14850-like_plant"/>
</dbReference>
<keyword evidence="4" id="KW-1185">Reference proteome</keyword>
<evidence type="ECO:0008006" key="5">
    <source>
        <dbReference type="Google" id="ProtNLM"/>
    </source>
</evidence>
<dbReference type="PROSITE" id="PS51375">
    <property type="entry name" value="PPR"/>
    <property type="match status" value="1"/>
</dbReference>
<protein>
    <recommendedName>
        <fullName evidence="5">Pentacotripeptide-repeat region of PRORP domain-containing protein</fullName>
    </recommendedName>
</protein>
<dbReference type="PANTHER" id="PTHR47926">
    <property type="entry name" value="PENTATRICOPEPTIDE REPEAT-CONTAINING PROTEIN"/>
    <property type="match status" value="1"/>
</dbReference>